<keyword evidence="1" id="KW-0812">Transmembrane</keyword>
<gene>
    <name evidence="2" type="ORF">Poly30_38940</name>
</gene>
<dbReference type="Pfam" id="PF07963">
    <property type="entry name" value="N_methyl"/>
    <property type="match status" value="1"/>
</dbReference>
<dbReference type="Proteomes" id="UP000320390">
    <property type="component" value="Chromosome"/>
</dbReference>
<dbReference type="SUPFAM" id="SSF54523">
    <property type="entry name" value="Pili subunits"/>
    <property type="match status" value="1"/>
</dbReference>
<proteinExistence type="predicted"/>
<sequence length="253" mass="25846">MNRNNNKAGFTLIELMIVVAIIAIIAAVAIPKLVSARISANENAAVATLRSIAAAQQQLQSSAAIDTDADGGGEHGYFGELAGTAPIRDFNGGAPAIGLVQLDPTYLPVAFGNVIPDGNGQGIVERQGYYYKMFLPNAAVTNPIGGVAEAGVGGNPGVLPGGSNSEIMWCCYAWPVQATKTGNRAFMINQAGDVIATQNQATGAVIPYNGVAGATVPAFDAAFSTPLDMGSEPALSTVGLLAQDGRVWTPVGN</sequence>
<dbReference type="PROSITE" id="PS00409">
    <property type="entry name" value="PROKAR_NTER_METHYL"/>
    <property type="match status" value="1"/>
</dbReference>
<keyword evidence="3" id="KW-1185">Reference proteome</keyword>
<organism evidence="2 3">
    <name type="scientific">Saltatorellus ferox</name>
    <dbReference type="NCBI Taxonomy" id="2528018"/>
    <lineage>
        <taxon>Bacteria</taxon>
        <taxon>Pseudomonadati</taxon>
        <taxon>Planctomycetota</taxon>
        <taxon>Planctomycetia</taxon>
        <taxon>Planctomycetia incertae sedis</taxon>
        <taxon>Saltatorellus</taxon>
    </lineage>
</organism>
<accession>A0A518EW91</accession>
<dbReference type="PANTHER" id="PTHR30093">
    <property type="entry name" value="GENERAL SECRETION PATHWAY PROTEIN G"/>
    <property type="match status" value="1"/>
</dbReference>
<evidence type="ECO:0000313" key="2">
    <source>
        <dbReference type="EMBL" id="QDV08356.1"/>
    </source>
</evidence>
<reference evidence="2 3" key="1">
    <citation type="submission" date="2019-02" db="EMBL/GenBank/DDBJ databases">
        <title>Deep-cultivation of Planctomycetes and their phenomic and genomic characterization uncovers novel biology.</title>
        <authorList>
            <person name="Wiegand S."/>
            <person name="Jogler M."/>
            <person name="Boedeker C."/>
            <person name="Pinto D."/>
            <person name="Vollmers J."/>
            <person name="Rivas-Marin E."/>
            <person name="Kohn T."/>
            <person name="Peeters S.H."/>
            <person name="Heuer A."/>
            <person name="Rast P."/>
            <person name="Oberbeckmann S."/>
            <person name="Bunk B."/>
            <person name="Jeske O."/>
            <person name="Meyerdierks A."/>
            <person name="Storesund J.E."/>
            <person name="Kallscheuer N."/>
            <person name="Luecker S."/>
            <person name="Lage O.M."/>
            <person name="Pohl T."/>
            <person name="Merkel B.J."/>
            <person name="Hornburger P."/>
            <person name="Mueller R.-W."/>
            <person name="Bruemmer F."/>
            <person name="Labrenz M."/>
            <person name="Spormann A.M."/>
            <person name="Op den Camp H."/>
            <person name="Overmann J."/>
            <person name="Amann R."/>
            <person name="Jetten M.S.M."/>
            <person name="Mascher T."/>
            <person name="Medema M.H."/>
            <person name="Devos D.P."/>
            <person name="Kaster A.-K."/>
            <person name="Ovreas L."/>
            <person name="Rohde M."/>
            <person name="Galperin M.Y."/>
            <person name="Jogler C."/>
        </authorList>
    </citation>
    <scope>NUCLEOTIDE SEQUENCE [LARGE SCALE GENOMIC DNA]</scope>
    <source>
        <strain evidence="2 3">Poly30</strain>
    </source>
</reference>
<evidence type="ECO:0000256" key="1">
    <source>
        <dbReference type="SAM" id="Phobius"/>
    </source>
</evidence>
<dbReference type="Gene3D" id="3.30.700.10">
    <property type="entry name" value="Glycoprotein, Type 4 Pilin"/>
    <property type="match status" value="1"/>
</dbReference>
<feature type="transmembrane region" description="Helical" evidence="1">
    <location>
        <begin position="12"/>
        <end position="30"/>
    </location>
</feature>
<keyword evidence="1" id="KW-0472">Membrane</keyword>
<name>A0A518EW91_9BACT</name>
<dbReference type="InterPro" id="IPR012902">
    <property type="entry name" value="N_methyl_site"/>
</dbReference>
<dbReference type="InterPro" id="IPR045584">
    <property type="entry name" value="Pilin-like"/>
</dbReference>
<evidence type="ECO:0000313" key="3">
    <source>
        <dbReference type="Proteomes" id="UP000320390"/>
    </source>
</evidence>
<dbReference type="AlphaFoldDB" id="A0A518EW91"/>
<dbReference type="NCBIfam" id="TIGR02532">
    <property type="entry name" value="IV_pilin_GFxxxE"/>
    <property type="match status" value="1"/>
</dbReference>
<protein>
    <submittedName>
        <fullName evidence="2">Putative major pilin subunit</fullName>
    </submittedName>
</protein>
<keyword evidence="1" id="KW-1133">Transmembrane helix</keyword>
<dbReference type="RefSeq" id="WP_419190384.1">
    <property type="nucleotide sequence ID" value="NZ_CP036434.1"/>
</dbReference>
<dbReference type="EMBL" id="CP036434">
    <property type="protein sequence ID" value="QDV08356.1"/>
    <property type="molecule type" value="Genomic_DNA"/>
</dbReference>